<name>A0A2N5Y158_9GAMM</name>
<dbReference type="NCBIfam" id="TIGR00678">
    <property type="entry name" value="holB"/>
    <property type="match status" value="1"/>
</dbReference>
<keyword evidence="5" id="KW-1185">Reference proteome</keyword>
<accession>A0A2N5Y158</accession>
<evidence type="ECO:0000256" key="1">
    <source>
        <dbReference type="ARBA" id="ARBA00012417"/>
    </source>
</evidence>
<reference evidence="5" key="1">
    <citation type="submission" date="2017-11" db="EMBL/GenBank/DDBJ databases">
        <title>The draft genome sequence of Chromatocurvus sp. F02.</title>
        <authorList>
            <person name="Du Z.-J."/>
            <person name="Chang Y.-Q."/>
        </authorList>
    </citation>
    <scope>NUCLEOTIDE SEQUENCE [LARGE SCALE GENOMIC DNA]</scope>
    <source>
        <strain evidence="5">F02</strain>
    </source>
</reference>
<evidence type="ECO:0000313" key="5">
    <source>
        <dbReference type="Proteomes" id="UP000234845"/>
    </source>
</evidence>
<keyword evidence="2" id="KW-0808">Transferase</keyword>
<dbReference type="GO" id="GO:0003887">
    <property type="term" value="F:DNA-directed DNA polymerase activity"/>
    <property type="evidence" value="ECO:0007669"/>
    <property type="project" value="UniProtKB-KW"/>
</dbReference>
<dbReference type="InterPro" id="IPR027417">
    <property type="entry name" value="P-loop_NTPase"/>
</dbReference>
<evidence type="ECO:0000313" key="4">
    <source>
        <dbReference type="EMBL" id="PLW82133.1"/>
    </source>
</evidence>
<dbReference type="PANTHER" id="PTHR11669:SF8">
    <property type="entry name" value="DNA POLYMERASE III SUBUNIT DELTA"/>
    <property type="match status" value="1"/>
</dbReference>
<sequence>MNLTELPAISPPLPWQSVPWARLQEQLAAGQLPHALLLSGPAEIGKNRLALALARLLLCHAPQAGHNCGHCSGCQYSRAGSHGDFRWLQPEGKSRVIKIEQIRDAVAFAFRTAGFGKRKVLVLAPAESMTVAAANALLKCLEEPSSNTHIVLVCDRLQGLPATVRSRCQQFPLPLPDREFCLPWLDHLSGDRTASARLLQLAAGKPLRAERLFHDCGVEPLEARRAGLAALAAGQPQVARVAPLFGQLELPAALAEVAEFLQQWLCLQDGATLRNAARPVFGLLDRLCVLQRAADAGSNPNPQLVLESIFIDLQNCLGSATGGATMKPFSGRVIYD</sequence>
<comment type="catalytic activity">
    <reaction evidence="3">
        <text>DNA(n) + a 2'-deoxyribonucleoside 5'-triphosphate = DNA(n+1) + diphosphate</text>
        <dbReference type="Rhea" id="RHEA:22508"/>
        <dbReference type="Rhea" id="RHEA-COMP:17339"/>
        <dbReference type="Rhea" id="RHEA-COMP:17340"/>
        <dbReference type="ChEBI" id="CHEBI:33019"/>
        <dbReference type="ChEBI" id="CHEBI:61560"/>
        <dbReference type="ChEBI" id="CHEBI:173112"/>
        <dbReference type="EC" id="2.7.7.7"/>
    </reaction>
</comment>
<evidence type="ECO:0000256" key="2">
    <source>
        <dbReference type="ARBA" id="ARBA00022932"/>
    </source>
</evidence>
<dbReference type="Proteomes" id="UP000234845">
    <property type="component" value="Unassembled WGS sequence"/>
</dbReference>
<dbReference type="EC" id="2.7.7.7" evidence="1"/>
<dbReference type="GO" id="GO:0009360">
    <property type="term" value="C:DNA polymerase III complex"/>
    <property type="evidence" value="ECO:0007669"/>
    <property type="project" value="TreeGrafter"/>
</dbReference>
<proteinExistence type="predicted"/>
<dbReference type="RefSeq" id="WP_101521384.1">
    <property type="nucleotide sequence ID" value="NZ_PKLZ01000008.1"/>
</dbReference>
<dbReference type="AlphaFoldDB" id="A0A2N5Y158"/>
<dbReference type="PANTHER" id="PTHR11669">
    <property type="entry name" value="REPLICATION FACTOR C / DNA POLYMERASE III GAMMA-TAU SUBUNIT"/>
    <property type="match status" value="1"/>
</dbReference>
<dbReference type="InterPro" id="IPR004622">
    <property type="entry name" value="DNA_pol_HolB"/>
</dbReference>
<dbReference type="SUPFAM" id="SSF52540">
    <property type="entry name" value="P-loop containing nucleoside triphosphate hydrolases"/>
    <property type="match status" value="1"/>
</dbReference>
<evidence type="ECO:0000256" key="3">
    <source>
        <dbReference type="ARBA" id="ARBA00049244"/>
    </source>
</evidence>
<dbReference type="OrthoDB" id="9811073at2"/>
<organism evidence="4 5">
    <name type="scientific">Kineobactrum sediminis</name>
    <dbReference type="NCBI Taxonomy" id="1905677"/>
    <lineage>
        <taxon>Bacteria</taxon>
        <taxon>Pseudomonadati</taxon>
        <taxon>Pseudomonadota</taxon>
        <taxon>Gammaproteobacteria</taxon>
        <taxon>Cellvibrionales</taxon>
        <taxon>Halieaceae</taxon>
        <taxon>Kineobactrum</taxon>
    </lineage>
</organism>
<dbReference type="Gene3D" id="3.40.50.300">
    <property type="entry name" value="P-loop containing nucleotide triphosphate hydrolases"/>
    <property type="match status" value="1"/>
</dbReference>
<dbReference type="InterPro" id="IPR050238">
    <property type="entry name" value="DNA_Rep/Repair_Clamp_Loader"/>
</dbReference>
<dbReference type="Pfam" id="PF13177">
    <property type="entry name" value="DNA_pol3_delta2"/>
    <property type="match status" value="1"/>
</dbReference>
<gene>
    <name evidence="4" type="primary">holB</name>
    <name evidence="4" type="ORF">CWI75_10080</name>
</gene>
<comment type="caution">
    <text evidence="4">The sequence shown here is derived from an EMBL/GenBank/DDBJ whole genome shotgun (WGS) entry which is preliminary data.</text>
</comment>
<keyword evidence="2" id="KW-0548">Nucleotidyltransferase</keyword>
<dbReference type="EMBL" id="PKLZ01000008">
    <property type="protein sequence ID" value="PLW82133.1"/>
    <property type="molecule type" value="Genomic_DNA"/>
</dbReference>
<keyword evidence="2" id="KW-0239">DNA-directed DNA polymerase</keyword>
<dbReference type="GO" id="GO:0006261">
    <property type="term" value="P:DNA-templated DNA replication"/>
    <property type="evidence" value="ECO:0007669"/>
    <property type="project" value="TreeGrafter"/>
</dbReference>
<dbReference type="GO" id="GO:0008408">
    <property type="term" value="F:3'-5' exonuclease activity"/>
    <property type="evidence" value="ECO:0007669"/>
    <property type="project" value="InterPro"/>
</dbReference>
<protein>
    <recommendedName>
        <fullName evidence="1">DNA-directed DNA polymerase</fullName>
        <ecNumber evidence="1">2.7.7.7</ecNumber>
    </recommendedName>
</protein>